<dbReference type="FunFam" id="3.90.1490.10:FF:000001">
    <property type="entry name" value="Diphthine--ammonia ligase"/>
    <property type="match status" value="1"/>
</dbReference>
<keyword evidence="6" id="KW-0067">ATP-binding</keyword>
<dbReference type="FunFam" id="3.30.1330.40:FF:000012">
    <property type="entry name" value="diphthine--ammonia ligase isoform X1"/>
    <property type="match status" value="1"/>
</dbReference>
<evidence type="ECO:0000313" key="11">
    <source>
        <dbReference type="EMBL" id="KAK1117220.1"/>
    </source>
</evidence>
<keyword evidence="4" id="KW-0436">Ligase</keyword>
<evidence type="ECO:0000256" key="7">
    <source>
        <dbReference type="ARBA" id="ARBA00029814"/>
    </source>
</evidence>
<organism evidence="11 12">
    <name type="scientific">Acipenser oxyrinchus oxyrinchus</name>
    <dbReference type="NCBI Taxonomy" id="40147"/>
    <lineage>
        <taxon>Eukaryota</taxon>
        <taxon>Metazoa</taxon>
        <taxon>Chordata</taxon>
        <taxon>Craniata</taxon>
        <taxon>Vertebrata</taxon>
        <taxon>Euteleostomi</taxon>
        <taxon>Actinopterygii</taxon>
        <taxon>Chondrostei</taxon>
        <taxon>Acipenseriformes</taxon>
        <taxon>Acipenseridae</taxon>
        <taxon>Acipenser</taxon>
    </lineage>
</organism>
<keyword evidence="12" id="KW-1185">Reference proteome</keyword>
<evidence type="ECO:0000256" key="8">
    <source>
        <dbReference type="ARBA" id="ARBA00031552"/>
    </source>
</evidence>
<dbReference type="PANTHER" id="PTHR12196:SF2">
    <property type="entry name" value="DIPHTHINE--AMMONIA LIGASE"/>
    <property type="match status" value="1"/>
</dbReference>
<dbReference type="Gene3D" id="3.30.1330.40">
    <property type="entry name" value="RutC-like"/>
    <property type="match status" value="1"/>
</dbReference>
<dbReference type="AlphaFoldDB" id="A0AAD8CDJ3"/>
<dbReference type="InterPro" id="IPR002761">
    <property type="entry name" value="Diphthami_syn_dom"/>
</dbReference>
<dbReference type="Pfam" id="PF01902">
    <property type="entry name" value="Diphthami_syn_2"/>
    <property type="match status" value="1"/>
</dbReference>
<dbReference type="PANTHER" id="PTHR12196">
    <property type="entry name" value="DOMAIN OF UNKNOWN FUNCTION 71 DUF71 -CONTAINING PROTEIN"/>
    <property type="match status" value="1"/>
</dbReference>
<proteinExistence type="predicted"/>
<dbReference type="InterPro" id="IPR035959">
    <property type="entry name" value="RutC-like_sf"/>
</dbReference>
<evidence type="ECO:0000256" key="3">
    <source>
        <dbReference type="ARBA" id="ARBA00018426"/>
    </source>
</evidence>
<accession>A0AAD8CDJ3</accession>
<dbReference type="SUPFAM" id="SSF55298">
    <property type="entry name" value="YjgF-like"/>
    <property type="match status" value="1"/>
</dbReference>
<comment type="catalytic activity">
    <reaction evidence="9">
        <text>diphthine-[translation elongation factor 2] + NH4(+) + ATP = diphthamide-[translation elongation factor 2] + AMP + diphosphate + H(+)</text>
        <dbReference type="Rhea" id="RHEA:19753"/>
        <dbReference type="Rhea" id="RHEA-COMP:10172"/>
        <dbReference type="Rhea" id="RHEA-COMP:10174"/>
        <dbReference type="ChEBI" id="CHEBI:15378"/>
        <dbReference type="ChEBI" id="CHEBI:16692"/>
        <dbReference type="ChEBI" id="CHEBI:28938"/>
        <dbReference type="ChEBI" id="CHEBI:30616"/>
        <dbReference type="ChEBI" id="CHEBI:33019"/>
        <dbReference type="ChEBI" id="CHEBI:82696"/>
        <dbReference type="ChEBI" id="CHEBI:456215"/>
        <dbReference type="EC" id="6.3.1.14"/>
    </reaction>
</comment>
<protein>
    <recommendedName>
        <fullName evidence="3">Diphthine--ammonia ligase</fullName>
        <ecNumber evidence="2">6.3.1.14</ecNumber>
    </recommendedName>
    <alternativeName>
        <fullName evidence="7">Diphthamide synthase</fullName>
    </alternativeName>
    <alternativeName>
        <fullName evidence="8">Diphthamide synthetase</fullName>
    </alternativeName>
</protein>
<evidence type="ECO:0000256" key="1">
    <source>
        <dbReference type="ARBA" id="ARBA00005156"/>
    </source>
</evidence>
<name>A0AAD8CDJ3_ACIOX</name>
<dbReference type="InterPro" id="IPR030662">
    <property type="entry name" value="DPH6/MJ0570"/>
</dbReference>
<evidence type="ECO:0000256" key="4">
    <source>
        <dbReference type="ARBA" id="ARBA00022598"/>
    </source>
</evidence>
<evidence type="ECO:0000256" key="5">
    <source>
        <dbReference type="ARBA" id="ARBA00022741"/>
    </source>
</evidence>
<evidence type="ECO:0000313" key="12">
    <source>
        <dbReference type="Proteomes" id="UP001230051"/>
    </source>
</evidence>
<dbReference type="CDD" id="cd06155">
    <property type="entry name" value="eu_AANH_C_1"/>
    <property type="match status" value="1"/>
</dbReference>
<dbReference type="Proteomes" id="UP001230051">
    <property type="component" value="Unassembled WGS sequence"/>
</dbReference>
<dbReference type="GO" id="GO:0017183">
    <property type="term" value="P:protein histidyl modification to diphthamide"/>
    <property type="evidence" value="ECO:0007669"/>
    <property type="project" value="TreeGrafter"/>
</dbReference>
<dbReference type="SUPFAM" id="SSF52402">
    <property type="entry name" value="Adenine nucleotide alpha hydrolases-like"/>
    <property type="match status" value="1"/>
</dbReference>
<comment type="pathway">
    <text evidence="1">Protein modification; peptidyl-diphthamide biosynthesis.</text>
</comment>
<dbReference type="Pfam" id="PF01042">
    <property type="entry name" value="Ribonuc_L-PSP"/>
    <property type="match status" value="1"/>
</dbReference>
<dbReference type="GO" id="GO:0017178">
    <property type="term" value="F:diphthine-ammonia ligase activity"/>
    <property type="evidence" value="ECO:0007669"/>
    <property type="project" value="UniProtKB-EC"/>
</dbReference>
<dbReference type="EMBL" id="JAGXEW010002453">
    <property type="protein sequence ID" value="KAK1117220.1"/>
    <property type="molecule type" value="Genomic_DNA"/>
</dbReference>
<dbReference type="InterPro" id="IPR006175">
    <property type="entry name" value="YjgF/YER057c/UK114"/>
</dbReference>
<evidence type="ECO:0000256" key="6">
    <source>
        <dbReference type="ARBA" id="ARBA00022840"/>
    </source>
</evidence>
<evidence type="ECO:0000256" key="2">
    <source>
        <dbReference type="ARBA" id="ARBA00012089"/>
    </source>
</evidence>
<dbReference type="EC" id="6.3.1.14" evidence="2"/>
<keyword evidence="5" id="KW-0547">Nucleotide-binding</keyword>
<gene>
    <name evidence="11" type="ORF">AOXY_G38820</name>
</gene>
<comment type="caution">
    <text evidence="11">The sequence shown here is derived from an EMBL/GenBank/DDBJ whole genome shotgun (WGS) entry which is preliminary data.</text>
</comment>
<sequence length="278" mass="31158">MEVYLKQLSTQYGVHVCGEGGEYETFTLDCPLFKKKIVIDSSEAVIHSADAFAPVGYLRFLKMHVADKPNNSSASTTATDSCPCMNYVGDIIEFVEDDEQKQTPQVQIASDLCRDTLWDYKRFCPLRTKHGYQWICGISGSSVHSERSSIQDQTKQVFTLLQGEVEARGFELNDMVLVHLYVKSMSDFCAINSLYQSYFDVNPPARVCVEAPLPDGELLQIDCLLYKCEITGDNTSSQQKQVMHVQSISHWAPANIGPYSQSIKVRDLIPKLSFKAVG</sequence>
<evidence type="ECO:0000259" key="10">
    <source>
        <dbReference type="Pfam" id="PF01902"/>
    </source>
</evidence>
<feature type="domain" description="Diphthamide synthase" evidence="10">
    <location>
        <begin position="5"/>
        <end position="52"/>
    </location>
</feature>
<dbReference type="Gene3D" id="3.90.1490.10">
    <property type="entry name" value="putative n-type atp pyrophosphatase, domain 2"/>
    <property type="match status" value="1"/>
</dbReference>
<reference evidence="11" key="1">
    <citation type="submission" date="2022-02" db="EMBL/GenBank/DDBJ databases">
        <title>Atlantic sturgeon de novo genome assembly.</title>
        <authorList>
            <person name="Stock M."/>
            <person name="Klopp C."/>
            <person name="Guiguen Y."/>
            <person name="Cabau C."/>
            <person name="Parinello H."/>
            <person name="Santidrian Yebra-Pimentel E."/>
            <person name="Kuhl H."/>
            <person name="Dirks R.P."/>
            <person name="Guessner J."/>
            <person name="Wuertz S."/>
            <person name="Du K."/>
            <person name="Schartl M."/>
        </authorList>
    </citation>
    <scope>NUCLEOTIDE SEQUENCE</scope>
    <source>
        <strain evidence="11">STURGEONOMICS-FGT-2020</strain>
        <tissue evidence="11">Whole blood</tissue>
    </source>
</reference>
<evidence type="ECO:0000256" key="9">
    <source>
        <dbReference type="ARBA" id="ARBA00048108"/>
    </source>
</evidence>
<dbReference type="GO" id="GO:0005524">
    <property type="term" value="F:ATP binding"/>
    <property type="evidence" value="ECO:0007669"/>
    <property type="project" value="UniProtKB-KW"/>
</dbReference>